<dbReference type="PANTHER" id="PTHR31223">
    <property type="entry name" value="LOG FAMILY PROTEIN YJL055W"/>
    <property type="match status" value="1"/>
</dbReference>
<dbReference type="AlphaFoldDB" id="A0A1I5FYE1"/>
<proteinExistence type="inferred from homology"/>
<dbReference type="RefSeq" id="WP_090071793.1">
    <property type="nucleotide sequence ID" value="NZ_FOVR01000004.1"/>
</dbReference>
<dbReference type="GO" id="GO:0008714">
    <property type="term" value="F:AMP nucleosidase activity"/>
    <property type="evidence" value="ECO:0007669"/>
    <property type="project" value="UniProtKB-EC"/>
</dbReference>
<evidence type="ECO:0000313" key="4">
    <source>
        <dbReference type="EMBL" id="SFO28616.1"/>
    </source>
</evidence>
<dbReference type="SUPFAM" id="SSF102405">
    <property type="entry name" value="MCP/YpsA-like"/>
    <property type="match status" value="1"/>
</dbReference>
<reference evidence="4 5" key="1">
    <citation type="submission" date="2016-10" db="EMBL/GenBank/DDBJ databases">
        <authorList>
            <person name="de Groot N.N."/>
        </authorList>
    </citation>
    <scope>NUCLEOTIDE SEQUENCE [LARGE SCALE GENOMIC DNA]</scope>
    <source>
        <strain evidence="4 5">CGMCC 1.9157</strain>
    </source>
</reference>
<keyword evidence="5" id="KW-1185">Reference proteome</keyword>
<dbReference type="InterPro" id="IPR031100">
    <property type="entry name" value="LOG_fam"/>
</dbReference>
<dbReference type="EMBL" id="FOVR01000004">
    <property type="protein sequence ID" value="SFO28616.1"/>
    <property type="molecule type" value="Genomic_DNA"/>
</dbReference>
<comment type="similarity">
    <text evidence="2 3">Belongs to the LOG family.</text>
</comment>
<sequence>MSKLKNICVYCGSGSGKSPIYADAARSLGEQLAKADIRLVYGGGAVGLMGILAKSVLDNGGNVTGIIPEFLQEREVMLDTVQDLIVTKDMHERKRKMFDAAQAFVALPGGIGTLEEVVEMLTWAQLGQHKKPILLANINGFWDPLARLFDHMEEEAFFRQGMGISFLTARSTDQIVPLLREAVDKIPEEEMDGSHRNSSLDAL</sequence>
<evidence type="ECO:0000256" key="1">
    <source>
        <dbReference type="ARBA" id="ARBA00000274"/>
    </source>
</evidence>
<dbReference type="Proteomes" id="UP000199236">
    <property type="component" value="Unassembled WGS sequence"/>
</dbReference>
<dbReference type="NCBIfam" id="TIGR00730">
    <property type="entry name" value="Rossman fold protein, TIGR00730 family"/>
    <property type="match status" value="1"/>
</dbReference>
<evidence type="ECO:0000256" key="3">
    <source>
        <dbReference type="RuleBase" id="RU363015"/>
    </source>
</evidence>
<dbReference type="PANTHER" id="PTHR31223:SF70">
    <property type="entry name" value="LOG FAMILY PROTEIN YJL055W"/>
    <property type="match status" value="1"/>
</dbReference>
<dbReference type="Gene3D" id="3.40.50.450">
    <property type="match status" value="1"/>
</dbReference>
<dbReference type="EC" id="3.2.2.n1" evidence="3"/>
<name>A0A1I5FYE1_9HYPH</name>
<dbReference type="InterPro" id="IPR005269">
    <property type="entry name" value="LOG"/>
</dbReference>
<dbReference type="GO" id="GO:0009691">
    <property type="term" value="P:cytokinin biosynthetic process"/>
    <property type="evidence" value="ECO:0007669"/>
    <property type="project" value="UniProtKB-UniRule"/>
</dbReference>
<comment type="catalytic activity">
    <reaction evidence="1">
        <text>AMP + H2O = D-ribose 5-phosphate + adenine</text>
        <dbReference type="Rhea" id="RHEA:20129"/>
        <dbReference type="ChEBI" id="CHEBI:15377"/>
        <dbReference type="ChEBI" id="CHEBI:16708"/>
        <dbReference type="ChEBI" id="CHEBI:78346"/>
        <dbReference type="ChEBI" id="CHEBI:456215"/>
        <dbReference type="EC" id="3.2.2.4"/>
    </reaction>
</comment>
<keyword evidence="3" id="KW-0203">Cytokinin biosynthesis</keyword>
<keyword evidence="3" id="KW-0378">Hydrolase</keyword>
<dbReference type="GO" id="GO:0005829">
    <property type="term" value="C:cytosol"/>
    <property type="evidence" value="ECO:0007669"/>
    <property type="project" value="TreeGrafter"/>
</dbReference>
<protein>
    <recommendedName>
        <fullName evidence="3">Cytokinin riboside 5'-monophosphate phosphoribohydrolase</fullName>
        <ecNumber evidence="3">3.2.2.n1</ecNumber>
    </recommendedName>
</protein>
<dbReference type="Pfam" id="PF03641">
    <property type="entry name" value="Lysine_decarbox"/>
    <property type="match status" value="1"/>
</dbReference>
<dbReference type="OrthoDB" id="9801098at2"/>
<evidence type="ECO:0000313" key="5">
    <source>
        <dbReference type="Proteomes" id="UP000199236"/>
    </source>
</evidence>
<evidence type="ECO:0000256" key="2">
    <source>
        <dbReference type="ARBA" id="ARBA00006763"/>
    </source>
</evidence>
<accession>A0A1I5FYE1</accession>
<organism evidence="4 5">
    <name type="scientific">Cohaesibacter marisflavi</name>
    <dbReference type="NCBI Taxonomy" id="655353"/>
    <lineage>
        <taxon>Bacteria</taxon>
        <taxon>Pseudomonadati</taxon>
        <taxon>Pseudomonadota</taxon>
        <taxon>Alphaproteobacteria</taxon>
        <taxon>Hyphomicrobiales</taxon>
        <taxon>Cohaesibacteraceae</taxon>
    </lineage>
</organism>
<gene>
    <name evidence="4" type="ORF">SAMN04488056_104258</name>
</gene>
<dbReference type="STRING" id="655353.SAMN04488056_104258"/>